<keyword evidence="4" id="KW-1185">Reference proteome</keyword>
<evidence type="ECO:0000256" key="1">
    <source>
        <dbReference type="SAM" id="Coils"/>
    </source>
</evidence>
<name>A0AAV0BCN7_PHAPC</name>
<dbReference type="EMBL" id="CALTRL010005202">
    <property type="protein sequence ID" value="CAH7684126.1"/>
    <property type="molecule type" value="Genomic_DNA"/>
</dbReference>
<feature type="region of interest" description="Disordered" evidence="2">
    <location>
        <begin position="62"/>
        <end position="81"/>
    </location>
</feature>
<feature type="compositionally biased region" description="Low complexity" evidence="2">
    <location>
        <begin position="62"/>
        <end position="78"/>
    </location>
</feature>
<sequence length="474" mass="54328">MTFISIFNIKWTHLTALILVGLPFCFNCFDSSTSAALTFGLTVTQHNPHDLINSSLDKAVHQSSRVQSTSSQESRSSVPKIAKFDLNELPENVDSELEDHQEKNISDIGSDSDFNRSSKMQRLMSTGKHLSQDTAQSSTIMTDAHYPEINSNQVTTELQRSFVHSLAAQMSIDVGPSVQLELFKPSKVQSKSISKYIKKAYTIEKPAEPGIKNFNLSRKRKLIPKGESEVIPETEITFRASKIILEHLSKKIEKSGPFDLEGERKHNSPYNKDLLKFIEQNMSNIVHDELGEYEIDKTFFNAVKILLWKDDDEIFYTTEKVISEVMENTKSKYRVHTGISWIKSSATDHIVPSDSATAIYQFKFREVFSKFLTYENFSRFFFTDYMRLQSKKKIEELERKLSEKKKEVRIFGQTLNNFIDRIWCGLTGFLAYVHAISALIPSESSLPLTNSKLIKTQEEALDFFFNLHEKAENF</sequence>
<gene>
    <name evidence="3" type="ORF">PPACK8108_LOCUS18141</name>
</gene>
<feature type="non-terminal residue" evidence="3">
    <location>
        <position position="474"/>
    </location>
</feature>
<accession>A0AAV0BCN7</accession>
<evidence type="ECO:0000256" key="2">
    <source>
        <dbReference type="SAM" id="MobiDB-lite"/>
    </source>
</evidence>
<proteinExistence type="predicted"/>
<feature type="coiled-coil region" evidence="1">
    <location>
        <begin position="387"/>
        <end position="414"/>
    </location>
</feature>
<keyword evidence="1" id="KW-0175">Coiled coil</keyword>
<protein>
    <submittedName>
        <fullName evidence="3">Uncharacterized protein</fullName>
    </submittedName>
</protein>
<comment type="caution">
    <text evidence="3">The sequence shown here is derived from an EMBL/GenBank/DDBJ whole genome shotgun (WGS) entry which is preliminary data.</text>
</comment>
<reference evidence="3" key="1">
    <citation type="submission" date="2022-06" db="EMBL/GenBank/DDBJ databases">
        <authorList>
            <consortium name="SYNGENTA / RWTH Aachen University"/>
        </authorList>
    </citation>
    <scope>NUCLEOTIDE SEQUENCE</scope>
</reference>
<dbReference type="Proteomes" id="UP001153365">
    <property type="component" value="Unassembled WGS sequence"/>
</dbReference>
<dbReference type="AlphaFoldDB" id="A0AAV0BCN7"/>
<evidence type="ECO:0000313" key="4">
    <source>
        <dbReference type="Proteomes" id="UP001153365"/>
    </source>
</evidence>
<organism evidence="3 4">
    <name type="scientific">Phakopsora pachyrhizi</name>
    <name type="common">Asian soybean rust disease fungus</name>
    <dbReference type="NCBI Taxonomy" id="170000"/>
    <lineage>
        <taxon>Eukaryota</taxon>
        <taxon>Fungi</taxon>
        <taxon>Dikarya</taxon>
        <taxon>Basidiomycota</taxon>
        <taxon>Pucciniomycotina</taxon>
        <taxon>Pucciniomycetes</taxon>
        <taxon>Pucciniales</taxon>
        <taxon>Phakopsoraceae</taxon>
        <taxon>Phakopsora</taxon>
    </lineage>
</organism>
<evidence type="ECO:0000313" key="3">
    <source>
        <dbReference type="EMBL" id="CAH7684126.1"/>
    </source>
</evidence>